<dbReference type="PANTHER" id="PTHR30478:SF0">
    <property type="entry name" value="BETA SLIDING CLAMP"/>
    <property type="match status" value="1"/>
</dbReference>
<evidence type="ECO:0000313" key="15">
    <source>
        <dbReference type="EMBL" id="MFC0204698.1"/>
    </source>
</evidence>
<evidence type="ECO:0000256" key="11">
    <source>
        <dbReference type="ARBA" id="ARBA00033276"/>
    </source>
</evidence>
<keyword evidence="8" id="KW-0239">DNA-directed DNA polymerase</keyword>
<keyword evidence="9" id="KW-0238">DNA-binding</keyword>
<comment type="caution">
    <text evidence="15">The sequence shown here is derived from an EMBL/GenBank/DDBJ whole genome shotgun (WGS) entry which is preliminary data.</text>
</comment>
<feature type="domain" description="DNA polymerase III beta sliding clamp central" evidence="13">
    <location>
        <begin position="136"/>
        <end position="266"/>
    </location>
</feature>
<dbReference type="RefSeq" id="WP_379487458.1">
    <property type="nucleotide sequence ID" value="NZ_JBHLWK010000013.1"/>
</dbReference>
<dbReference type="InterPro" id="IPR022635">
    <property type="entry name" value="DNA_polIII_beta_C"/>
</dbReference>
<dbReference type="Pfam" id="PF02767">
    <property type="entry name" value="DNA_pol3_beta_2"/>
    <property type="match status" value="1"/>
</dbReference>
<dbReference type="InterPro" id="IPR022637">
    <property type="entry name" value="DNA_polIII_beta_cen"/>
</dbReference>
<dbReference type="SUPFAM" id="SSF55979">
    <property type="entry name" value="DNA clamp"/>
    <property type="match status" value="3"/>
</dbReference>
<evidence type="ECO:0000256" key="3">
    <source>
        <dbReference type="ARBA" id="ARBA00021035"/>
    </source>
</evidence>
<protein>
    <recommendedName>
        <fullName evidence="3">Beta sliding clamp</fullName>
    </recommendedName>
    <alternativeName>
        <fullName evidence="11">Beta-clamp processivity factor</fullName>
    </alternativeName>
    <alternativeName>
        <fullName evidence="10">DNA polymerase III beta sliding clamp subunit</fullName>
    </alternativeName>
</protein>
<keyword evidence="16" id="KW-1185">Reference proteome</keyword>
<dbReference type="PANTHER" id="PTHR30478">
    <property type="entry name" value="DNA POLYMERASE III SUBUNIT BETA"/>
    <property type="match status" value="1"/>
</dbReference>
<dbReference type="Pfam" id="PF02768">
    <property type="entry name" value="DNA_pol3_beta_3"/>
    <property type="match status" value="1"/>
</dbReference>
<evidence type="ECO:0000259" key="12">
    <source>
        <dbReference type="Pfam" id="PF00712"/>
    </source>
</evidence>
<dbReference type="InterPro" id="IPR001001">
    <property type="entry name" value="DNA_polIII_beta"/>
</dbReference>
<evidence type="ECO:0000256" key="1">
    <source>
        <dbReference type="ARBA" id="ARBA00004496"/>
    </source>
</evidence>
<accession>A0ABV6CXN4</accession>
<evidence type="ECO:0000256" key="10">
    <source>
        <dbReference type="ARBA" id="ARBA00030988"/>
    </source>
</evidence>
<dbReference type="Proteomes" id="UP001589798">
    <property type="component" value="Unassembled WGS sequence"/>
</dbReference>
<feature type="domain" description="DNA polymerase III beta sliding clamp N-terminal" evidence="12">
    <location>
        <begin position="2"/>
        <end position="118"/>
    </location>
</feature>
<evidence type="ECO:0000256" key="4">
    <source>
        <dbReference type="ARBA" id="ARBA00022490"/>
    </source>
</evidence>
<evidence type="ECO:0000256" key="8">
    <source>
        <dbReference type="ARBA" id="ARBA00022932"/>
    </source>
</evidence>
<evidence type="ECO:0000256" key="5">
    <source>
        <dbReference type="ARBA" id="ARBA00022679"/>
    </source>
</evidence>
<dbReference type="EMBL" id="JBHLWK010000013">
    <property type="protein sequence ID" value="MFC0204698.1"/>
    <property type="molecule type" value="Genomic_DNA"/>
</dbReference>
<dbReference type="InterPro" id="IPR046938">
    <property type="entry name" value="DNA_clamp_sf"/>
</dbReference>
<dbReference type="Pfam" id="PF00712">
    <property type="entry name" value="DNA_pol3_beta"/>
    <property type="match status" value="1"/>
</dbReference>
<reference evidence="15 16" key="1">
    <citation type="submission" date="2024-09" db="EMBL/GenBank/DDBJ databases">
        <authorList>
            <person name="Sun Q."/>
            <person name="Mori K."/>
        </authorList>
    </citation>
    <scope>NUCLEOTIDE SEQUENCE [LARGE SCALE GENOMIC DNA]</scope>
    <source>
        <strain evidence="15 16">CCM 7706</strain>
    </source>
</reference>
<evidence type="ECO:0000256" key="7">
    <source>
        <dbReference type="ARBA" id="ARBA00022705"/>
    </source>
</evidence>
<dbReference type="CDD" id="cd00140">
    <property type="entry name" value="beta_clamp"/>
    <property type="match status" value="1"/>
</dbReference>
<organism evidence="15 16">
    <name type="scientific">Novosphingobium soli</name>
    <dbReference type="NCBI Taxonomy" id="574956"/>
    <lineage>
        <taxon>Bacteria</taxon>
        <taxon>Pseudomonadati</taxon>
        <taxon>Pseudomonadota</taxon>
        <taxon>Alphaproteobacteria</taxon>
        <taxon>Sphingomonadales</taxon>
        <taxon>Sphingomonadaceae</taxon>
        <taxon>Novosphingobium</taxon>
    </lineage>
</organism>
<evidence type="ECO:0000256" key="2">
    <source>
        <dbReference type="ARBA" id="ARBA00010752"/>
    </source>
</evidence>
<sequence>MIQVDRKQFSRALDLAGAVVEARGATIPILGNLKVTANGILRLEGTDLDTHSRAELAYQGDGSSDFTLPQPRRVRAAINSAGGESVELTLEEDAGVHLRTGLLDSHLRSLPADDFPVVGPVGFEDFGATLSAGELKQIRRVTAAISSEETRYYLNGICVRKVSDWTYQFAATNGHVLMMVDVPLPDAAGDLPDMAILPRRFVHLVLQHFARAQDGLRLSYGHQAVPNKEGPTLPLERGGVLISLRGDLAGIDYSLTSKLIDGTYPDYLKVVPTSFTNFARFRRAEMVRAIQALRPLTFSKYGAVKITFPAGKLAIELDGPDLGRSVFHIDAEHDAGAAEGAQIGFNGNYLIGVMGALHGDEVAMQVSAPMGAGPTLFTDPADTAFKAVLMPTRV</sequence>
<evidence type="ECO:0000313" key="16">
    <source>
        <dbReference type="Proteomes" id="UP001589798"/>
    </source>
</evidence>
<feature type="domain" description="DNA polymerase III beta sliding clamp C-terminal" evidence="14">
    <location>
        <begin position="269"/>
        <end position="393"/>
    </location>
</feature>
<comment type="similarity">
    <text evidence="2">Belongs to the beta sliding clamp family.</text>
</comment>
<keyword evidence="6" id="KW-0548">Nucleotidyltransferase</keyword>
<dbReference type="SMART" id="SM00480">
    <property type="entry name" value="POL3Bc"/>
    <property type="match status" value="1"/>
</dbReference>
<dbReference type="InterPro" id="IPR022634">
    <property type="entry name" value="DNA_polIII_beta_N"/>
</dbReference>
<gene>
    <name evidence="15" type="ORF">ACFFJC_10480</name>
</gene>
<keyword evidence="4" id="KW-0963">Cytoplasm</keyword>
<dbReference type="Gene3D" id="3.10.150.10">
    <property type="entry name" value="DNA Polymerase III, subunit A, domain 2"/>
    <property type="match status" value="3"/>
</dbReference>
<keyword evidence="7" id="KW-0235">DNA replication</keyword>
<evidence type="ECO:0000256" key="9">
    <source>
        <dbReference type="ARBA" id="ARBA00023125"/>
    </source>
</evidence>
<evidence type="ECO:0000259" key="13">
    <source>
        <dbReference type="Pfam" id="PF02767"/>
    </source>
</evidence>
<comment type="subcellular location">
    <subcellularLocation>
        <location evidence="1">Cytoplasm</location>
    </subcellularLocation>
</comment>
<keyword evidence="5" id="KW-0808">Transferase</keyword>
<name>A0ABV6CXN4_9SPHN</name>
<evidence type="ECO:0000256" key="6">
    <source>
        <dbReference type="ARBA" id="ARBA00022695"/>
    </source>
</evidence>
<proteinExistence type="inferred from homology"/>
<evidence type="ECO:0000259" key="14">
    <source>
        <dbReference type="Pfam" id="PF02768"/>
    </source>
</evidence>